<sequence length="326" mass="37189">MASQQIGKVCIESFDLRGNDPTASRDLARFLCFLPCLTDLTIKEMNPYLPDDFYHELADKSSSSKIGKVCIEGCDLRENDPTASRDLARFLCLLPCLTDLTIKDSDGQYVNLYLLDDFYHELARQASSSKIEKMCIQGCDLRENDRTASRDLARFLGLLPCLIDLMIKDSDGYNKHLTLLDDFYHELARQASSSKIEKMCIQGCYLRENDPTASRDLARFLCFLPCLTDLTIENSDGQYRNLLLLDDFYHELARQASSSKIGKVCIEGWSLRENDPTSSRDLARFLCFLPCLTDLTIKDMKLFLPDDFYHELADKSSSSKVIYKVF</sequence>
<dbReference type="PANTHER" id="PTHR24407:SF14">
    <property type="entry name" value="SIR2-LIKE DOMAIN-CONTAINING PROTEIN"/>
    <property type="match status" value="1"/>
</dbReference>
<proteinExistence type="predicted"/>
<dbReference type="OMA" id="TINGHDD"/>
<dbReference type="RefSeq" id="XP_030840008.1">
    <property type="nucleotide sequence ID" value="XM_030984148.1"/>
</dbReference>
<reference evidence="1" key="2">
    <citation type="submission" date="2021-01" db="UniProtKB">
        <authorList>
            <consortium name="EnsemblMetazoa"/>
        </authorList>
    </citation>
    <scope>IDENTIFICATION</scope>
</reference>
<dbReference type="InParanoid" id="A0A7M7NQM9"/>
<keyword evidence="2" id="KW-1185">Reference proteome</keyword>
<dbReference type="Proteomes" id="UP000007110">
    <property type="component" value="Unassembled WGS sequence"/>
</dbReference>
<name>A0A7M7NQM9_STRPU</name>
<organism evidence="1 2">
    <name type="scientific">Strongylocentrotus purpuratus</name>
    <name type="common">Purple sea urchin</name>
    <dbReference type="NCBI Taxonomy" id="7668"/>
    <lineage>
        <taxon>Eukaryota</taxon>
        <taxon>Metazoa</taxon>
        <taxon>Echinodermata</taxon>
        <taxon>Eleutherozoa</taxon>
        <taxon>Echinozoa</taxon>
        <taxon>Echinoidea</taxon>
        <taxon>Euechinoidea</taxon>
        <taxon>Echinacea</taxon>
        <taxon>Camarodonta</taxon>
        <taxon>Echinidea</taxon>
        <taxon>Strongylocentrotidae</taxon>
        <taxon>Strongylocentrotus</taxon>
    </lineage>
</organism>
<reference evidence="2" key="1">
    <citation type="submission" date="2015-02" db="EMBL/GenBank/DDBJ databases">
        <title>Genome sequencing for Strongylocentrotus purpuratus.</title>
        <authorList>
            <person name="Murali S."/>
            <person name="Liu Y."/>
            <person name="Vee V."/>
            <person name="English A."/>
            <person name="Wang M."/>
            <person name="Skinner E."/>
            <person name="Han Y."/>
            <person name="Muzny D.M."/>
            <person name="Worley K.C."/>
            <person name="Gibbs R.A."/>
        </authorList>
    </citation>
    <scope>NUCLEOTIDE SEQUENCE</scope>
</reference>
<accession>A0A7M7NQM9</accession>
<dbReference type="AlphaFoldDB" id="A0A7M7NQM9"/>
<evidence type="ECO:0000313" key="2">
    <source>
        <dbReference type="Proteomes" id="UP000007110"/>
    </source>
</evidence>
<dbReference type="KEGG" id="spu:115923468"/>
<dbReference type="PANTHER" id="PTHR24407">
    <property type="entry name" value="PROTEIN KINASE DOMAIN-CONTAINING PROTEIN"/>
    <property type="match status" value="1"/>
</dbReference>
<dbReference type="SUPFAM" id="SSF52047">
    <property type="entry name" value="RNI-like"/>
    <property type="match status" value="1"/>
</dbReference>
<dbReference type="GeneID" id="115923468"/>
<dbReference type="EnsemblMetazoa" id="XM_030984148">
    <property type="protein sequence ID" value="XP_030840008"/>
    <property type="gene ID" value="LOC115923468"/>
</dbReference>
<protein>
    <submittedName>
        <fullName evidence="1">Uncharacterized protein</fullName>
    </submittedName>
</protein>
<dbReference type="OrthoDB" id="10152284at2759"/>
<evidence type="ECO:0000313" key="1">
    <source>
        <dbReference type="EnsemblMetazoa" id="XP_030840008"/>
    </source>
</evidence>